<keyword evidence="6 7" id="KW-0472">Membrane</keyword>
<organism evidence="8 10">
    <name type="scientific">Cohnella herbarum</name>
    <dbReference type="NCBI Taxonomy" id="2728023"/>
    <lineage>
        <taxon>Bacteria</taxon>
        <taxon>Bacillati</taxon>
        <taxon>Bacillota</taxon>
        <taxon>Bacilli</taxon>
        <taxon>Bacillales</taxon>
        <taxon>Paenibacillaceae</taxon>
        <taxon>Cohnella</taxon>
    </lineage>
</organism>
<feature type="transmembrane region" description="Helical" evidence="7">
    <location>
        <begin position="111"/>
        <end position="130"/>
    </location>
</feature>
<evidence type="ECO:0000313" key="8">
    <source>
        <dbReference type="EMBL" id="QJD88063.1"/>
    </source>
</evidence>
<geneLocation type="plasmid" evidence="9 10">
    <name>unnamed1</name>
</geneLocation>
<feature type="transmembrane region" description="Helical" evidence="7">
    <location>
        <begin position="12"/>
        <end position="40"/>
    </location>
</feature>
<dbReference type="KEGG" id="cheb:HH215_35155"/>
<dbReference type="InterPro" id="IPR000515">
    <property type="entry name" value="MetI-like"/>
</dbReference>
<name>A0A7Z2VRZ3_9BACL</name>
<dbReference type="GO" id="GO:0005886">
    <property type="term" value="C:plasma membrane"/>
    <property type="evidence" value="ECO:0007669"/>
    <property type="project" value="UniProtKB-SubCell"/>
</dbReference>
<keyword evidence="10" id="KW-1185">Reference proteome</keyword>
<keyword evidence="9" id="KW-0614">Plasmid</keyword>
<evidence type="ECO:0000313" key="9">
    <source>
        <dbReference type="EMBL" id="QJD88626.1"/>
    </source>
</evidence>
<evidence type="ECO:0000313" key="10">
    <source>
        <dbReference type="Proteomes" id="UP000502248"/>
    </source>
</evidence>
<evidence type="ECO:0000256" key="6">
    <source>
        <dbReference type="ARBA" id="ARBA00023136"/>
    </source>
</evidence>
<proteinExistence type="predicted"/>
<evidence type="ECO:0000256" key="2">
    <source>
        <dbReference type="ARBA" id="ARBA00022448"/>
    </source>
</evidence>
<dbReference type="Proteomes" id="UP000502248">
    <property type="component" value="Plasmid unnamed1"/>
</dbReference>
<dbReference type="PANTHER" id="PTHR43744:SF9">
    <property type="entry name" value="POLYGALACTURONAN_RHAMNOGALACTURONAN TRANSPORT SYSTEM PERMEASE PROTEIN YTCP"/>
    <property type="match status" value="1"/>
</dbReference>
<evidence type="ECO:0000256" key="1">
    <source>
        <dbReference type="ARBA" id="ARBA00004651"/>
    </source>
</evidence>
<dbReference type="InterPro" id="IPR035906">
    <property type="entry name" value="MetI-like_sf"/>
</dbReference>
<dbReference type="AlphaFoldDB" id="A0A7Z2VRZ3"/>
<dbReference type="CDD" id="cd06261">
    <property type="entry name" value="TM_PBP2"/>
    <property type="match status" value="1"/>
</dbReference>
<keyword evidence="3" id="KW-1003">Cell membrane</keyword>
<dbReference type="EMBL" id="CP051680">
    <property type="protein sequence ID" value="QJD88063.1"/>
    <property type="molecule type" value="Genomic_DNA"/>
</dbReference>
<feature type="transmembrane region" description="Helical" evidence="7">
    <location>
        <begin position="261"/>
        <end position="280"/>
    </location>
</feature>
<dbReference type="GO" id="GO:0055085">
    <property type="term" value="P:transmembrane transport"/>
    <property type="evidence" value="ECO:0007669"/>
    <property type="project" value="InterPro"/>
</dbReference>
<comment type="subcellular location">
    <subcellularLocation>
        <location evidence="1">Cell membrane</location>
        <topology evidence="1">Multi-pass membrane protein</topology>
    </subcellularLocation>
</comment>
<protein>
    <submittedName>
        <fullName evidence="8">Carbohydrate ABC transporter permease</fullName>
    </submittedName>
</protein>
<dbReference type="EMBL" id="CP051681">
    <property type="protein sequence ID" value="QJD88626.1"/>
    <property type="molecule type" value="Genomic_DNA"/>
</dbReference>
<gene>
    <name evidence="8" type="ORF">HH215_08835</name>
    <name evidence="9" type="ORF">HH215_35155</name>
</gene>
<keyword evidence="2" id="KW-0813">Transport</keyword>
<keyword evidence="5 7" id="KW-1133">Transmembrane helix</keyword>
<dbReference type="PANTHER" id="PTHR43744">
    <property type="entry name" value="ABC TRANSPORTER PERMEASE PROTEIN MG189-RELATED-RELATED"/>
    <property type="match status" value="1"/>
</dbReference>
<dbReference type="Proteomes" id="UP000502248">
    <property type="component" value="Chromosome"/>
</dbReference>
<evidence type="ECO:0000256" key="7">
    <source>
        <dbReference type="SAM" id="Phobius"/>
    </source>
</evidence>
<dbReference type="SUPFAM" id="SSF161098">
    <property type="entry name" value="MetI-like"/>
    <property type="match status" value="1"/>
</dbReference>
<evidence type="ECO:0000256" key="3">
    <source>
        <dbReference type="ARBA" id="ARBA00022475"/>
    </source>
</evidence>
<reference evidence="8 10" key="1">
    <citation type="submission" date="2020-04" db="EMBL/GenBank/DDBJ databases">
        <title>Genome sequencing of novel species.</title>
        <authorList>
            <person name="Heo J."/>
            <person name="Kim S.-J."/>
            <person name="Kim J.-S."/>
            <person name="Hong S.-B."/>
            <person name="Kwon S.-W."/>
        </authorList>
    </citation>
    <scope>NUCLEOTIDE SEQUENCE [LARGE SCALE GENOMIC DNA]</scope>
    <source>
        <strain evidence="8 10">MFER-1</strain>
        <plasmid evidence="9 10">unnamed1</plasmid>
    </source>
</reference>
<sequence>MRNYAEHRSDLVVRAVALIASLLMIFVMLYPFIYIVAVSFSKNEYVTMGMVTWLPKGFNLNAYRVALSDPLIIRGYINTIFYTSAGTVLSVGLTLLTAYPLAIKQFRGKKPFLIFLTFTMYFSGGLIPYYMLVQNLHMKDTLWALILPGVSVWYIIICRTFFQANIPIELRESALMDGANDLTILTRIYTPLSKPILATLSLWLIVGHWNSWFNAMLFIENQNLYPLQLVVRKVLITFEPTSHMRSIIAAYKPAGVSEQTVRSAIIVVTILPIVMIYPFLQKYFVKGIMIGAIKG</sequence>
<evidence type="ECO:0000256" key="4">
    <source>
        <dbReference type="ARBA" id="ARBA00022692"/>
    </source>
</evidence>
<evidence type="ECO:0000256" key="5">
    <source>
        <dbReference type="ARBA" id="ARBA00022989"/>
    </source>
</evidence>
<feature type="transmembrane region" description="Helical" evidence="7">
    <location>
        <begin position="142"/>
        <end position="162"/>
    </location>
</feature>
<feature type="transmembrane region" description="Helical" evidence="7">
    <location>
        <begin position="80"/>
        <end position="99"/>
    </location>
</feature>
<dbReference type="KEGG" id="cheb:HH215_08835"/>
<keyword evidence="4 7" id="KW-0812">Transmembrane</keyword>
<accession>A0A7Z2VRZ3</accession>
<dbReference type="Gene3D" id="1.10.3720.10">
    <property type="entry name" value="MetI-like"/>
    <property type="match status" value="1"/>
</dbReference>